<evidence type="ECO:0000256" key="1">
    <source>
        <dbReference type="SAM" id="MobiDB-lite"/>
    </source>
</evidence>
<accession>A0A9X0CHD8</accession>
<organism evidence="2 3">
    <name type="scientific">Desmophyllum pertusum</name>
    <dbReference type="NCBI Taxonomy" id="174260"/>
    <lineage>
        <taxon>Eukaryota</taxon>
        <taxon>Metazoa</taxon>
        <taxon>Cnidaria</taxon>
        <taxon>Anthozoa</taxon>
        <taxon>Hexacorallia</taxon>
        <taxon>Scleractinia</taxon>
        <taxon>Caryophylliina</taxon>
        <taxon>Caryophylliidae</taxon>
        <taxon>Desmophyllum</taxon>
    </lineage>
</organism>
<comment type="caution">
    <text evidence="2">The sequence shown here is derived from an EMBL/GenBank/DDBJ whole genome shotgun (WGS) entry which is preliminary data.</text>
</comment>
<evidence type="ECO:0000313" key="2">
    <source>
        <dbReference type="EMBL" id="KAJ7336002.1"/>
    </source>
</evidence>
<dbReference type="AlphaFoldDB" id="A0A9X0CHD8"/>
<proteinExistence type="predicted"/>
<name>A0A9X0CHD8_9CNID</name>
<keyword evidence="3" id="KW-1185">Reference proteome</keyword>
<dbReference type="EMBL" id="MU827783">
    <property type="protein sequence ID" value="KAJ7336002.1"/>
    <property type="molecule type" value="Genomic_DNA"/>
</dbReference>
<reference evidence="2" key="1">
    <citation type="submission" date="2023-01" db="EMBL/GenBank/DDBJ databases">
        <title>Genome assembly of the deep-sea coral Lophelia pertusa.</title>
        <authorList>
            <person name="Herrera S."/>
            <person name="Cordes E."/>
        </authorList>
    </citation>
    <scope>NUCLEOTIDE SEQUENCE</scope>
    <source>
        <strain evidence="2">USNM1676648</strain>
        <tissue evidence="2">Polyp</tissue>
    </source>
</reference>
<feature type="region of interest" description="Disordered" evidence="1">
    <location>
        <begin position="1"/>
        <end position="28"/>
    </location>
</feature>
<dbReference type="Proteomes" id="UP001163046">
    <property type="component" value="Unassembled WGS sequence"/>
</dbReference>
<sequence>MPSGPGSPCAQARYPENSPKTPVKKSISKTRAKTKDTICLICEFCLIGERCTYNVEQHSGLRQKLESILEETIDCNANSCRVCRPCGRRVEALDKKFNVVMEQVREIRGKYSSACLRNVTVKRLSKASPSPKAYKKPRQGRLLVSTSKDDDEDLMGCFQPLPVATEGSESTQNSEALPISIAGEKKPPTEKVPVQVIISYPSGEQKKIVDGVGNAVQNGPVLPSVTVASKLKELGKDHDQELLKWKQSLERDDEIKRGTEILKAEIDALTYLPELPSAAELQAYAEELKKDPLLTAPTTCTSYQLLPMDALTQSSPVNTGCKLLKFGMRIVSPRLLYVISAQSCRIVA</sequence>
<evidence type="ECO:0000313" key="3">
    <source>
        <dbReference type="Proteomes" id="UP001163046"/>
    </source>
</evidence>
<gene>
    <name evidence="2" type="ORF">OS493_013372</name>
</gene>
<dbReference type="OrthoDB" id="10658741at2759"/>
<protein>
    <submittedName>
        <fullName evidence="2">Uncharacterized protein</fullName>
    </submittedName>
</protein>